<dbReference type="KEGG" id="tsin:OXH18_00295"/>
<evidence type="ECO:0000313" key="2">
    <source>
        <dbReference type="Proteomes" id="UP001163152"/>
    </source>
</evidence>
<keyword evidence="2" id="KW-1185">Reference proteome</keyword>
<sequence length="184" mass="20480">MSSDLVPVSSIAQSPTQPTRINANLSDRLRHIVTQLRQEGEVQIKATSRILGAAAQIAENHDRLIDEVVDMVEEDLNQPSPSPLPALSEAYTVERLKQQFGKFQAAKDHFGVKASSWANLVDKLNQPITTPPQKPHSHLSHAYKSRQDSAIDQRLAAIEAEIQAMRGDINRILTLLEHLVLTRE</sequence>
<evidence type="ECO:0000313" key="1">
    <source>
        <dbReference type="EMBL" id="WAL60467.1"/>
    </source>
</evidence>
<accession>A0A9E9CA41</accession>
<dbReference type="Proteomes" id="UP001163152">
    <property type="component" value="Chromosome"/>
</dbReference>
<organism evidence="1 2">
    <name type="scientific">Thermocoleostomius sinensis A174</name>
    <dbReference type="NCBI Taxonomy" id="2016057"/>
    <lineage>
        <taxon>Bacteria</taxon>
        <taxon>Bacillati</taxon>
        <taxon>Cyanobacteriota</taxon>
        <taxon>Cyanophyceae</taxon>
        <taxon>Oculatellales</taxon>
        <taxon>Oculatellaceae</taxon>
        <taxon>Thermocoleostomius</taxon>
    </lineage>
</organism>
<name>A0A9E9CA41_9CYAN</name>
<reference evidence="1" key="1">
    <citation type="submission" date="2022-12" db="EMBL/GenBank/DDBJ databases">
        <title>Polyphasic identification of a Novel Hot-Spring Cyanobacterium Ocullathermofonsia sinensis gen nov. sp. nov. and Genomic Insights on its Adaptations to the Thermal Habitat.</title>
        <authorList>
            <person name="Daroch M."/>
            <person name="Tang J."/>
            <person name="Jiang Y."/>
        </authorList>
    </citation>
    <scope>NUCLEOTIDE SEQUENCE</scope>
    <source>
        <strain evidence="1">PKUAC-SCTA174</strain>
    </source>
</reference>
<dbReference type="AlphaFoldDB" id="A0A9E9CA41"/>
<dbReference type="EMBL" id="CP113797">
    <property type="protein sequence ID" value="WAL60467.1"/>
    <property type="molecule type" value="Genomic_DNA"/>
</dbReference>
<gene>
    <name evidence="1" type="ORF">OXH18_00295</name>
</gene>
<protein>
    <submittedName>
        <fullName evidence="1">Uncharacterized protein</fullName>
    </submittedName>
</protein>
<dbReference type="RefSeq" id="WP_268610377.1">
    <property type="nucleotide sequence ID" value="NZ_CP113797.1"/>
</dbReference>
<proteinExistence type="predicted"/>